<sequence length="49" mass="5901">MKYTFKFIIPSKYKNKIRKELEVLGIHSGTLFPELENYGRFLRDKHLSN</sequence>
<dbReference type="KEGG" id="mmx:MmarC6_0122"/>
<organism evidence="1">
    <name type="scientific">Methanococcus maripaludis (strain C6 / ATCC BAA-1332)</name>
    <dbReference type="NCBI Taxonomy" id="444158"/>
    <lineage>
        <taxon>Archaea</taxon>
        <taxon>Methanobacteriati</taxon>
        <taxon>Methanobacteriota</taxon>
        <taxon>Methanomada group</taxon>
        <taxon>Methanococci</taxon>
        <taxon>Methanococcales</taxon>
        <taxon>Methanococcaceae</taxon>
        <taxon>Methanococcus</taxon>
    </lineage>
</organism>
<dbReference type="AlphaFoldDB" id="A9A7J8"/>
<evidence type="ECO:0000313" key="1">
    <source>
        <dbReference type="EMBL" id="ABX00946.1"/>
    </source>
</evidence>
<proteinExistence type="predicted"/>
<dbReference type="eggNOG" id="arCOG09511">
    <property type="taxonomic scope" value="Archaea"/>
</dbReference>
<accession>A9A7J8</accession>
<dbReference type="HOGENOM" id="CLU_3130857_0_0_2"/>
<reference evidence="1" key="1">
    <citation type="submission" date="2007-10" db="EMBL/GenBank/DDBJ databases">
        <title>Complete sequence of Methanococcus maripaludis C6.</title>
        <authorList>
            <consortium name="US DOE Joint Genome Institute"/>
            <person name="Copeland A."/>
            <person name="Lucas S."/>
            <person name="Lapidus A."/>
            <person name="Barry K."/>
            <person name="Glavina del Rio T."/>
            <person name="Dalin E."/>
            <person name="Tice H."/>
            <person name="Pitluck S."/>
            <person name="Clum A."/>
            <person name="Schmutz J."/>
            <person name="Larimer F."/>
            <person name="Land M."/>
            <person name="Hauser L."/>
            <person name="Kyrpides N."/>
            <person name="Mikhailova N."/>
            <person name="Sieprawska-Lupa M."/>
            <person name="Whitman W.B."/>
            <person name="Richardson P."/>
        </authorList>
    </citation>
    <scope>NUCLEOTIDE SEQUENCE [LARGE SCALE GENOMIC DNA]</scope>
    <source>
        <strain evidence="1">C6</strain>
    </source>
</reference>
<dbReference type="STRING" id="444158.MmarC6_0122"/>
<protein>
    <submittedName>
        <fullName evidence="1">Uncharacterized protein</fullName>
    </submittedName>
</protein>
<gene>
    <name evidence="1" type="ordered locus">MmarC6_0122</name>
</gene>
<dbReference type="EMBL" id="CP000867">
    <property type="protein sequence ID" value="ABX00946.1"/>
    <property type="molecule type" value="Genomic_DNA"/>
</dbReference>
<name>A9A7J8_METM6</name>